<evidence type="ECO:0000313" key="9">
    <source>
        <dbReference type="EMBL" id="SEA15839.1"/>
    </source>
</evidence>
<dbReference type="Proteomes" id="UP000199656">
    <property type="component" value="Unassembled WGS sequence"/>
</dbReference>
<dbReference type="NCBIfam" id="TIGR04476">
    <property type="entry name" value="exosort_XrtN"/>
    <property type="match status" value="1"/>
</dbReference>
<dbReference type="InterPro" id="IPR026392">
    <property type="entry name" value="Exo/Archaeosortase_dom"/>
</dbReference>
<evidence type="ECO:0000256" key="2">
    <source>
        <dbReference type="ARBA" id="ARBA00022475"/>
    </source>
</evidence>
<keyword evidence="4 8" id="KW-0812">Transmembrane</keyword>
<feature type="transmembrane region" description="Helical" evidence="8">
    <location>
        <begin position="164"/>
        <end position="183"/>
    </location>
</feature>
<feature type="transmembrane region" description="Helical" evidence="8">
    <location>
        <begin position="270"/>
        <end position="289"/>
    </location>
</feature>
<keyword evidence="3" id="KW-0645">Protease</keyword>
<dbReference type="PROSITE" id="PS51257">
    <property type="entry name" value="PROKAR_LIPOPROTEIN"/>
    <property type="match status" value="1"/>
</dbReference>
<dbReference type="AlphaFoldDB" id="A0A1H3YWA7"/>
<dbReference type="GO" id="GO:0005886">
    <property type="term" value="C:plasma membrane"/>
    <property type="evidence" value="ECO:0007669"/>
    <property type="project" value="UniProtKB-SubCell"/>
</dbReference>
<feature type="transmembrane region" description="Helical" evidence="8">
    <location>
        <begin position="229"/>
        <end position="249"/>
    </location>
</feature>
<keyword evidence="10" id="KW-1185">Reference proteome</keyword>
<evidence type="ECO:0000256" key="6">
    <source>
        <dbReference type="ARBA" id="ARBA00022989"/>
    </source>
</evidence>
<sequence>MLKNYPHIIRSVLLAVIGIIACFTLHAYLNWKSPVFLLAILAIAAAWQTTPTRKPLLRCVCLSLVCWVIYWRLPVYTVCYFGLLFAAGSVIESGGRRISILTFLAAFLAAPVFGYFANVFTFPIRLWFSTVVGKSIAIFSPAVKTQGNVILLNNNEFSVDAACMGLNMMITSLLCGIILIAIFQKRFNKRLSLGWVTVLLTLIVLLNIFSNLFRMVVLVLMAIPPENPAHELVGICALLIYVLLPAYLLSKWIVKRYGKLQPDEEPVVNAHHGSLFLPLALVLGVSWIVNTHRQKSIAPENVGILPGTVATRLDDQVIRQTAQDLLLYIKPIPSFYFSDHQPMICWKGSGYEFSKVEETELDGNMVFQAVLKKPGSTLYTAWWYESNKRRSTSQLDWRWDALRNGSRYYLVNVTVGAPGALKTRIHEVMKARLIH</sequence>
<dbReference type="STRING" id="408074.SAMN05660909_01004"/>
<dbReference type="NCBIfam" id="TIGR04178">
    <property type="entry name" value="exo_archaeo"/>
    <property type="match status" value="1"/>
</dbReference>
<feature type="transmembrane region" description="Helical" evidence="8">
    <location>
        <begin position="98"/>
        <end position="117"/>
    </location>
</feature>
<dbReference type="RefSeq" id="WP_168927737.1">
    <property type="nucleotide sequence ID" value="NZ_BKAT01000002.1"/>
</dbReference>
<dbReference type="Pfam" id="PF09721">
    <property type="entry name" value="Exosortase_EpsH"/>
    <property type="match status" value="1"/>
</dbReference>
<keyword evidence="2" id="KW-1003">Cell membrane</keyword>
<dbReference type="InterPro" id="IPR019127">
    <property type="entry name" value="Exosortase"/>
</dbReference>
<feature type="transmembrane region" description="Helical" evidence="8">
    <location>
        <begin position="195"/>
        <end position="223"/>
    </location>
</feature>
<dbReference type="GO" id="GO:0008233">
    <property type="term" value="F:peptidase activity"/>
    <property type="evidence" value="ECO:0007669"/>
    <property type="project" value="UniProtKB-KW"/>
</dbReference>
<evidence type="ECO:0000313" key="10">
    <source>
        <dbReference type="Proteomes" id="UP000199656"/>
    </source>
</evidence>
<keyword evidence="6 8" id="KW-1133">Transmembrane helix</keyword>
<evidence type="ECO:0000256" key="4">
    <source>
        <dbReference type="ARBA" id="ARBA00022692"/>
    </source>
</evidence>
<feature type="transmembrane region" description="Helical" evidence="8">
    <location>
        <begin position="64"/>
        <end position="86"/>
    </location>
</feature>
<keyword evidence="5" id="KW-0378">Hydrolase</keyword>
<dbReference type="EMBL" id="FNRL01000003">
    <property type="protein sequence ID" value="SEA15839.1"/>
    <property type="molecule type" value="Genomic_DNA"/>
</dbReference>
<feature type="transmembrane region" description="Helical" evidence="8">
    <location>
        <begin position="12"/>
        <end position="29"/>
    </location>
</feature>
<gene>
    <name evidence="9" type="ORF">SAMN05660909_01004</name>
</gene>
<organism evidence="9 10">
    <name type="scientific">Chitinophaga terrae</name>
    <name type="common">ex Kim and Jung 2007</name>
    <dbReference type="NCBI Taxonomy" id="408074"/>
    <lineage>
        <taxon>Bacteria</taxon>
        <taxon>Pseudomonadati</taxon>
        <taxon>Bacteroidota</taxon>
        <taxon>Chitinophagia</taxon>
        <taxon>Chitinophagales</taxon>
        <taxon>Chitinophagaceae</taxon>
        <taxon>Chitinophaga</taxon>
    </lineage>
</organism>
<evidence type="ECO:0000256" key="5">
    <source>
        <dbReference type="ARBA" id="ARBA00022801"/>
    </source>
</evidence>
<dbReference type="GO" id="GO:0006508">
    <property type="term" value="P:proteolysis"/>
    <property type="evidence" value="ECO:0007669"/>
    <property type="project" value="UniProtKB-KW"/>
</dbReference>
<evidence type="ECO:0000256" key="3">
    <source>
        <dbReference type="ARBA" id="ARBA00022670"/>
    </source>
</evidence>
<proteinExistence type="predicted"/>
<reference evidence="10" key="1">
    <citation type="submission" date="2016-10" db="EMBL/GenBank/DDBJ databases">
        <authorList>
            <person name="Varghese N."/>
            <person name="Submissions S."/>
        </authorList>
    </citation>
    <scope>NUCLEOTIDE SEQUENCE [LARGE SCALE GENOMIC DNA]</scope>
    <source>
        <strain evidence="10">DSM 23920</strain>
    </source>
</reference>
<name>A0A1H3YWA7_9BACT</name>
<protein>
    <submittedName>
        <fullName evidence="9">Exosortase N</fullName>
    </submittedName>
</protein>
<evidence type="ECO:0000256" key="7">
    <source>
        <dbReference type="ARBA" id="ARBA00023136"/>
    </source>
</evidence>
<accession>A0A1H3YWA7</accession>
<evidence type="ECO:0000256" key="8">
    <source>
        <dbReference type="SAM" id="Phobius"/>
    </source>
</evidence>
<dbReference type="InterPro" id="IPR031006">
    <property type="entry name" value="Exosort_XrtN"/>
</dbReference>
<comment type="subcellular location">
    <subcellularLocation>
        <location evidence="1">Cell membrane</location>
        <topology evidence="1">Multi-pass membrane protein</topology>
    </subcellularLocation>
</comment>
<evidence type="ECO:0000256" key="1">
    <source>
        <dbReference type="ARBA" id="ARBA00004651"/>
    </source>
</evidence>
<keyword evidence="7 8" id="KW-0472">Membrane</keyword>